<dbReference type="SUPFAM" id="SSF52540">
    <property type="entry name" value="P-loop containing nucleoside triphosphate hydrolases"/>
    <property type="match status" value="1"/>
</dbReference>
<gene>
    <name evidence="2" type="ORF">FOMPIDRAFT_1042816</name>
</gene>
<name>S8E2F7_FOMSC</name>
<dbReference type="OrthoDB" id="3598281at2759"/>
<dbReference type="PANTHER" id="PTHR36681:SF3">
    <property type="entry name" value="NUCLEAR GTPASE, GERMINAL CENTER-ASSOCIATED, TANDEM DUPLICATE 3"/>
    <property type="match status" value="1"/>
</dbReference>
<dbReference type="EMBL" id="KE504174">
    <property type="protein sequence ID" value="EPS97618.1"/>
    <property type="molecule type" value="Genomic_DNA"/>
</dbReference>
<dbReference type="STRING" id="743788.S8E2F7"/>
<reference evidence="2 3" key="1">
    <citation type="journal article" date="2012" name="Science">
        <title>The Paleozoic origin of enzymatic lignin decomposition reconstructed from 31 fungal genomes.</title>
        <authorList>
            <person name="Floudas D."/>
            <person name="Binder M."/>
            <person name="Riley R."/>
            <person name="Barry K."/>
            <person name="Blanchette R.A."/>
            <person name="Henrissat B."/>
            <person name="Martinez A.T."/>
            <person name="Otillar R."/>
            <person name="Spatafora J.W."/>
            <person name="Yadav J.S."/>
            <person name="Aerts A."/>
            <person name="Benoit I."/>
            <person name="Boyd A."/>
            <person name="Carlson A."/>
            <person name="Copeland A."/>
            <person name="Coutinho P.M."/>
            <person name="de Vries R.P."/>
            <person name="Ferreira P."/>
            <person name="Findley K."/>
            <person name="Foster B."/>
            <person name="Gaskell J."/>
            <person name="Glotzer D."/>
            <person name="Gorecki P."/>
            <person name="Heitman J."/>
            <person name="Hesse C."/>
            <person name="Hori C."/>
            <person name="Igarashi K."/>
            <person name="Jurgens J.A."/>
            <person name="Kallen N."/>
            <person name="Kersten P."/>
            <person name="Kohler A."/>
            <person name="Kuees U."/>
            <person name="Kumar T.K.A."/>
            <person name="Kuo A."/>
            <person name="LaButti K."/>
            <person name="Larrondo L.F."/>
            <person name="Lindquist E."/>
            <person name="Ling A."/>
            <person name="Lombard V."/>
            <person name="Lucas S."/>
            <person name="Lundell T."/>
            <person name="Martin R."/>
            <person name="McLaughlin D.J."/>
            <person name="Morgenstern I."/>
            <person name="Morin E."/>
            <person name="Murat C."/>
            <person name="Nagy L.G."/>
            <person name="Nolan M."/>
            <person name="Ohm R.A."/>
            <person name="Patyshakuliyeva A."/>
            <person name="Rokas A."/>
            <person name="Ruiz-Duenas F.J."/>
            <person name="Sabat G."/>
            <person name="Salamov A."/>
            <person name="Samejima M."/>
            <person name="Schmutz J."/>
            <person name="Slot J.C."/>
            <person name="St John F."/>
            <person name="Stenlid J."/>
            <person name="Sun H."/>
            <person name="Sun S."/>
            <person name="Syed K."/>
            <person name="Tsang A."/>
            <person name="Wiebenga A."/>
            <person name="Young D."/>
            <person name="Pisabarro A."/>
            <person name="Eastwood D.C."/>
            <person name="Martin F."/>
            <person name="Cullen D."/>
            <person name="Grigoriev I.V."/>
            <person name="Hibbett D.S."/>
        </authorList>
    </citation>
    <scope>NUCLEOTIDE SEQUENCE</scope>
    <source>
        <strain evidence="3">FP-58527</strain>
    </source>
</reference>
<organism evidence="2 3">
    <name type="scientific">Fomitopsis schrenkii</name>
    <name type="common">Brown rot fungus</name>
    <dbReference type="NCBI Taxonomy" id="2126942"/>
    <lineage>
        <taxon>Eukaryota</taxon>
        <taxon>Fungi</taxon>
        <taxon>Dikarya</taxon>
        <taxon>Basidiomycota</taxon>
        <taxon>Agaricomycotina</taxon>
        <taxon>Agaricomycetes</taxon>
        <taxon>Polyporales</taxon>
        <taxon>Fomitopsis</taxon>
    </lineage>
</organism>
<dbReference type="PANTHER" id="PTHR36681">
    <property type="entry name" value="NUCLEAR GTPASE, GERMINAL CENTER-ASSOCIATED, TANDEM DUPLICATE 3"/>
    <property type="match status" value="1"/>
</dbReference>
<dbReference type="Pfam" id="PF00350">
    <property type="entry name" value="Dynamin_N"/>
    <property type="match status" value="1"/>
</dbReference>
<dbReference type="eggNOG" id="ENOG502QU12">
    <property type="taxonomic scope" value="Eukaryota"/>
</dbReference>
<dbReference type="InParanoid" id="S8E2F7"/>
<dbReference type="InterPro" id="IPR045063">
    <property type="entry name" value="Dynamin_N"/>
</dbReference>
<dbReference type="AlphaFoldDB" id="S8E2F7"/>
<sequence>MDVNRAKKGRYASRVVRVKQEYIEPEAEPGLCQVPRTSTLGHSYTVYPFGSEIPFTPEKAMEECIYMVNAIEKGIKDLALEVSQSRMRQKSWDRSLLQLRDTVRQTTPIAVCGVTGSGKSSLINAVLDMHLLPSDCGKACTSVITQVAWHKDSTFRAEIEFVAEMDWVEELTPMLKDIKDLGNAAVPKRSPELQAAWNKNLITSDSVTSFIYCNAPALSSGAILVDLPGSADTNKARSGVAAKYIGPSIANAVSPWTQTLQDGVVESDRVTLIATHADIIEPSEFLESHDLTYDNSGLKSLLEREAECFQELYALEKRQGPSEDIVTQTASKSGIEGRGASTAKRRGSVFSITEGARKRARVATSAVFEEDVQSMPATFSADSANAQFHTPAAVRIEDLLIELQKVIIPKKRELCSRLRSDRSIALMRENFRELIQELEETAAEDKDPDNFDPSISLRDYSAINPPVFTCGSRDYMRLQGHTQHDGPVYCFSNPESTGIPGIQEWCRKIGNARRGTFYPIVMDQLLALAETIYSYVRRVDIGEVAKDDCYSMRQMWQSGSSSDALAGIANRLQQTLRPIAEARGETLREQLATSLKQSCWAAAPLAADAAVEISNKFADGMYWSTYRGTLRRHGSWRDNDLNVELAEPFMRRIAAPWSRTFKGISVDIEHDVIHEVSKLLSEFEDSATPLLEECTREEVKRVRHELPGLLKVIAARVKEVLDKEQKGANRCLAPYIQEVLRSGYDAAVPLSGKGSSALRKGADVVLERLDEVGGVVEATLEEELQNLSSTIEARMSVVWDRLSGNNDYEMKACIFVEATMAEIQGQARRWQAAAKLAE</sequence>
<evidence type="ECO:0000313" key="3">
    <source>
        <dbReference type="Proteomes" id="UP000015241"/>
    </source>
</evidence>
<dbReference type="Gene3D" id="3.40.50.300">
    <property type="entry name" value="P-loop containing nucleotide triphosphate hydrolases"/>
    <property type="match status" value="1"/>
</dbReference>
<evidence type="ECO:0000259" key="1">
    <source>
        <dbReference type="Pfam" id="PF00350"/>
    </source>
</evidence>
<dbReference type="HOGENOM" id="CLU_005249_4_1_1"/>
<dbReference type="Proteomes" id="UP000015241">
    <property type="component" value="Unassembled WGS sequence"/>
</dbReference>
<feature type="domain" description="Dynamin N-terminal" evidence="1">
    <location>
        <begin position="109"/>
        <end position="247"/>
    </location>
</feature>
<proteinExistence type="predicted"/>
<protein>
    <recommendedName>
        <fullName evidence="1">Dynamin N-terminal domain-containing protein</fullName>
    </recommendedName>
</protein>
<keyword evidence="3" id="KW-1185">Reference proteome</keyword>
<evidence type="ECO:0000313" key="2">
    <source>
        <dbReference type="EMBL" id="EPS97618.1"/>
    </source>
</evidence>
<accession>S8E2F7</accession>
<dbReference type="InterPro" id="IPR027417">
    <property type="entry name" value="P-loop_NTPase"/>
</dbReference>